<evidence type="ECO:0000313" key="3">
    <source>
        <dbReference type="Proteomes" id="UP000187485"/>
    </source>
</evidence>
<keyword evidence="1" id="KW-1133">Transmembrane helix</keyword>
<reference evidence="3" key="1">
    <citation type="submission" date="2016-12" db="EMBL/GenBank/DDBJ databases">
        <title>Draft Genome Sequences od Carboxydothermus pertinax and islandicus, Hydrogenogenic Carboxydotrophic Bacteria.</title>
        <authorList>
            <person name="Fukuyama Y."/>
            <person name="Ohmae K."/>
            <person name="Yoneda Y."/>
            <person name="Yoshida T."/>
            <person name="Sako Y."/>
        </authorList>
    </citation>
    <scope>NUCLEOTIDE SEQUENCE [LARGE SCALE GENOMIC DNA]</scope>
    <source>
        <strain evidence="3">Ug1</strain>
    </source>
</reference>
<dbReference type="Proteomes" id="UP000187485">
    <property type="component" value="Unassembled WGS sequence"/>
</dbReference>
<proteinExistence type="predicted"/>
<name>A0A1L8CSD1_9THEO</name>
<sequence length="121" mass="13856">MRENLILKITSVFLAILLWFYVSNEKSTFIPVYRKVVKVTPVITGKPAPGYQITRTEITPPTVRVSGWFPQGALRDTVLTEEININAARKSRKVTIPLVREDGIYYSTDKVEVFIEIDKKK</sequence>
<dbReference type="Gene3D" id="2.170.120.40">
    <property type="entry name" value="YbbR-like domain"/>
    <property type="match status" value="1"/>
</dbReference>
<evidence type="ECO:0000313" key="2">
    <source>
        <dbReference type="EMBL" id="GAV21830.1"/>
    </source>
</evidence>
<keyword evidence="1" id="KW-0812">Transmembrane</keyword>
<dbReference type="InterPro" id="IPR012505">
    <property type="entry name" value="YbbR"/>
</dbReference>
<organism evidence="2 3">
    <name type="scientific">Carboxydothermus pertinax</name>
    <dbReference type="NCBI Taxonomy" id="870242"/>
    <lineage>
        <taxon>Bacteria</taxon>
        <taxon>Bacillati</taxon>
        <taxon>Bacillota</taxon>
        <taxon>Clostridia</taxon>
        <taxon>Thermoanaerobacterales</taxon>
        <taxon>Thermoanaerobacteraceae</taxon>
        <taxon>Carboxydothermus</taxon>
    </lineage>
</organism>
<dbReference type="OrthoDB" id="2111604at2"/>
<evidence type="ECO:0000256" key="1">
    <source>
        <dbReference type="SAM" id="Phobius"/>
    </source>
</evidence>
<feature type="transmembrane region" description="Helical" evidence="1">
    <location>
        <begin position="5"/>
        <end position="22"/>
    </location>
</feature>
<dbReference type="STRING" id="870242.cpu_03400"/>
<dbReference type="EMBL" id="BDJK01000006">
    <property type="protein sequence ID" value="GAV21830.1"/>
    <property type="molecule type" value="Genomic_DNA"/>
</dbReference>
<evidence type="ECO:0008006" key="4">
    <source>
        <dbReference type="Google" id="ProtNLM"/>
    </source>
</evidence>
<keyword evidence="1" id="KW-0472">Membrane</keyword>
<keyword evidence="3" id="KW-1185">Reference proteome</keyword>
<accession>A0A1L8CSD1</accession>
<dbReference type="AlphaFoldDB" id="A0A1L8CSD1"/>
<dbReference type="Pfam" id="PF07949">
    <property type="entry name" value="YbbR"/>
    <property type="match status" value="1"/>
</dbReference>
<comment type="caution">
    <text evidence="2">The sequence shown here is derived from an EMBL/GenBank/DDBJ whole genome shotgun (WGS) entry which is preliminary data.</text>
</comment>
<gene>
    <name evidence="2" type="ORF">cpu_03400</name>
</gene>
<dbReference type="RefSeq" id="WP_075858279.1">
    <property type="nucleotide sequence ID" value="NZ_BDJK01000006.1"/>
</dbReference>
<protein>
    <recommendedName>
        <fullName evidence="4">YbbR-like domain-containing protein</fullName>
    </recommendedName>
</protein>